<evidence type="ECO:0000313" key="3">
    <source>
        <dbReference type="Proteomes" id="UP000028045"/>
    </source>
</evidence>
<feature type="transmembrane region" description="Helical" evidence="1">
    <location>
        <begin position="178"/>
        <end position="197"/>
    </location>
</feature>
<keyword evidence="1" id="KW-1133">Transmembrane helix</keyword>
<keyword evidence="3" id="KW-1185">Reference proteome</keyword>
<proteinExistence type="predicted"/>
<feature type="transmembrane region" description="Helical" evidence="1">
    <location>
        <begin position="100"/>
        <end position="120"/>
    </location>
</feature>
<evidence type="ECO:0000256" key="1">
    <source>
        <dbReference type="SAM" id="Phobius"/>
    </source>
</evidence>
<keyword evidence="1" id="KW-0472">Membrane</keyword>
<sequence length="306" mass="34662">MWMDKQPRAEGLPALPPDPIHVCVEKIIELRWQELRQRAKRKRQPEPERPSKAGLCISIYKAQKANQCFPEYDAPYIIGFLTSSMQLGVAAIPYGIFGDWSILMVTASGIVLSFASGALPQWSEEKWACRINSDKMFVLTRGNGSQHAIVIQGAGIGLDLEDLAAADTGMLAQWRTRVAVVVLSILWIHLLIIAAGIKQNSWFLFAVGGMGILQNMYVAGSSRLPNAFGMPLEFVGVIGQHKVMEALFEVENCYPRLGQSMLPIFFSGELRADEEERWDNYKKTLEERKRRKERIRIRNERERREA</sequence>
<dbReference type="Proteomes" id="UP000028045">
    <property type="component" value="Unassembled WGS sequence"/>
</dbReference>
<evidence type="ECO:0000313" key="2">
    <source>
        <dbReference type="EMBL" id="KEY64144.1"/>
    </source>
</evidence>
<dbReference type="AlphaFoldDB" id="A0A084AFR5"/>
<reference evidence="2 3" key="1">
    <citation type="journal article" date="2014" name="BMC Genomics">
        <title>Comparative genome sequencing reveals chemotype-specific gene clusters in the toxigenic black mold Stachybotrys.</title>
        <authorList>
            <person name="Semeiks J."/>
            <person name="Borek D."/>
            <person name="Otwinowski Z."/>
            <person name="Grishin N.V."/>
        </authorList>
    </citation>
    <scope>NUCLEOTIDE SEQUENCE [LARGE SCALE GENOMIC DNA]</scope>
    <source>
        <strain evidence="3">CBS 109288 / IBT 7711</strain>
    </source>
</reference>
<feature type="transmembrane region" description="Helical" evidence="1">
    <location>
        <begin position="74"/>
        <end position="94"/>
    </location>
</feature>
<protein>
    <submittedName>
        <fullName evidence="2">Uncharacterized protein</fullName>
    </submittedName>
</protein>
<name>A0A084AFR5_STACB</name>
<organism evidence="2 3">
    <name type="scientific">Stachybotrys chartarum (strain CBS 109288 / IBT 7711)</name>
    <name type="common">Toxic black mold</name>
    <name type="synonym">Stilbospora chartarum</name>
    <dbReference type="NCBI Taxonomy" id="1280523"/>
    <lineage>
        <taxon>Eukaryota</taxon>
        <taxon>Fungi</taxon>
        <taxon>Dikarya</taxon>
        <taxon>Ascomycota</taxon>
        <taxon>Pezizomycotina</taxon>
        <taxon>Sordariomycetes</taxon>
        <taxon>Hypocreomycetidae</taxon>
        <taxon>Hypocreales</taxon>
        <taxon>Stachybotryaceae</taxon>
        <taxon>Stachybotrys</taxon>
    </lineage>
</organism>
<dbReference type="EMBL" id="KL648750">
    <property type="protein sequence ID" value="KEY64144.1"/>
    <property type="molecule type" value="Genomic_DNA"/>
</dbReference>
<accession>A0A084AFR5</accession>
<feature type="transmembrane region" description="Helical" evidence="1">
    <location>
        <begin position="203"/>
        <end position="220"/>
    </location>
</feature>
<dbReference type="HOGENOM" id="CLU_079144_0_0_1"/>
<keyword evidence="1" id="KW-0812">Transmembrane</keyword>
<dbReference type="OrthoDB" id="1937642at2759"/>
<gene>
    <name evidence="2" type="ORF">S7711_03438</name>
</gene>